<accession>A0ABT8LHF7</accession>
<dbReference type="PANTHER" id="PTHR43751:SF1">
    <property type="entry name" value="SULFATASE ATSG-RELATED"/>
    <property type="match status" value="1"/>
</dbReference>
<dbReference type="Pfam" id="PF00884">
    <property type="entry name" value="Sulfatase"/>
    <property type="match status" value="1"/>
</dbReference>
<feature type="transmembrane region" description="Helical" evidence="1">
    <location>
        <begin position="12"/>
        <end position="30"/>
    </location>
</feature>
<protein>
    <submittedName>
        <fullName evidence="3">Sulfatase-like hydrolase/transferase</fullName>
    </submittedName>
</protein>
<dbReference type="Proteomes" id="UP001172083">
    <property type="component" value="Unassembled WGS sequence"/>
</dbReference>
<keyword evidence="1" id="KW-0472">Membrane</keyword>
<dbReference type="InterPro" id="IPR052701">
    <property type="entry name" value="GAG_Ulvan_Degrading_Sulfatases"/>
</dbReference>
<proteinExistence type="predicted"/>
<reference evidence="3" key="1">
    <citation type="submission" date="2023-06" db="EMBL/GenBank/DDBJ databases">
        <title>Genomic of Agaribacillus aureum.</title>
        <authorList>
            <person name="Wang G."/>
        </authorList>
    </citation>
    <scope>NUCLEOTIDE SEQUENCE</scope>
    <source>
        <strain evidence="3">BMA12</strain>
    </source>
</reference>
<keyword evidence="1" id="KW-0812">Transmembrane</keyword>
<organism evidence="3 4">
    <name type="scientific">Agaribacillus aureus</name>
    <dbReference type="NCBI Taxonomy" id="3051825"/>
    <lineage>
        <taxon>Bacteria</taxon>
        <taxon>Pseudomonadati</taxon>
        <taxon>Bacteroidota</taxon>
        <taxon>Cytophagia</taxon>
        <taxon>Cytophagales</taxon>
        <taxon>Splendidivirgaceae</taxon>
        <taxon>Agaribacillus</taxon>
    </lineage>
</organism>
<dbReference type="PANTHER" id="PTHR43751">
    <property type="entry name" value="SULFATASE"/>
    <property type="match status" value="1"/>
</dbReference>
<keyword evidence="1" id="KW-1133">Transmembrane helix</keyword>
<evidence type="ECO:0000256" key="1">
    <source>
        <dbReference type="SAM" id="Phobius"/>
    </source>
</evidence>
<dbReference type="InterPro" id="IPR017850">
    <property type="entry name" value="Alkaline_phosphatase_core_sf"/>
</dbReference>
<dbReference type="InterPro" id="IPR000917">
    <property type="entry name" value="Sulfatase_N"/>
</dbReference>
<evidence type="ECO:0000313" key="3">
    <source>
        <dbReference type="EMBL" id="MDN5217239.1"/>
    </source>
</evidence>
<comment type="caution">
    <text evidence="3">The sequence shown here is derived from an EMBL/GenBank/DDBJ whole genome shotgun (WGS) entry which is preliminary data.</text>
</comment>
<keyword evidence="4" id="KW-1185">Reference proteome</keyword>
<dbReference type="RefSeq" id="WP_346762576.1">
    <property type="nucleotide sequence ID" value="NZ_JAUJEB010000014.1"/>
</dbReference>
<evidence type="ECO:0000313" key="4">
    <source>
        <dbReference type="Proteomes" id="UP001172083"/>
    </source>
</evidence>
<sequence>MNFQLIKKSRILLIGIIIAYTYIINSHALAQRQSRPNFIFILTDDQSYGYMGCEGNKIVKTPNLDKLAKEGTHFTNAHVTSAICTPSRISILLSQFERKHGVNFNSGTSVAPEAWTQSYPVLMRNAGYYTGYIGKNHAPIGAGGYESDLMKKSFDFFYAGHGHLTFYPKDRHEIFKNAKADTQVEIIGEGVDEFLGSNEWRLEGALGFLEHRPKDKPFCLSVCLNLPHGSSTGTMQMRDSDPEIYKSLYRDLQIPMPQNYIAKADIKQPKLPAGLLKTENRQGSYNWVDTPETVRERLIRQYQAMTGIDRLIGNLQNKLKTLNIDKNTIIIFTSDHGLFSGQFGLGGKALCYEVVTRVPMIIYNPMKGGKPKGKKLDELVQSIDIAPTMLSMAGIEIPEAFQGKDLSPILNGTSESVRGFLFTENLWSTQFGNPRCEAVQDKEWKYIRYYKNDNFPAQKKIEVAREMGIPLGKMLYAVHDPDIALYRHFAESSLQGEVPVYEELFNLAEDPWERTNLIADKRYAHQLEKLRNAWKKEIAVARGTQPPKVLRYTSESKYESGKTGKPK</sequence>
<evidence type="ECO:0000259" key="2">
    <source>
        <dbReference type="Pfam" id="PF00884"/>
    </source>
</evidence>
<dbReference type="SUPFAM" id="SSF53649">
    <property type="entry name" value="Alkaline phosphatase-like"/>
    <property type="match status" value="1"/>
</dbReference>
<dbReference type="EMBL" id="JAUJEB010000014">
    <property type="protein sequence ID" value="MDN5217239.1"/>
    <property type="molecule type" value="Genomic_DNA"/>
</dbReference>
<feature type="domain" description="Sulfatase N-terminal" evidence="2">
    <location>
        <begin position="36"/>
        <end position="395"/>
    </location>
</feature>
<gene>
    <name evidence="3" type="ORF">QQ020_34520</name>
</gene>
<name>A0ABT8LHF7_9BACT</name>
<dbReference type="Gene3D" id="3.40.720.10">
    <property type="entry name" value="Alkaline Phosphatase, subunit A"/>
    <property type="match status" value="2"/>
</dbReference>